<organism evidence="5 6">
    <name type="scientific">Streptomyces meridianus</name>
    <dbReference type="NCBI Taxonomy" id="2938945"/>
    <lineage>
        <taxon>Bacteria</taxon>
        <taxon>Bacillati</taxon>
        <taxon>Actinomycetota</taxon>
        <taxon>Actinomycetes</taxon>
        <taxon>Kitasatosporales</taxon>
        <taxon>Streptomycetaceae</taxon>
        <taxon>Streptomyces</taxon>
    </lineage>
</organism>
<proteinExistence type="inferred from homology"/>
<gene>
    <name evidence="5" type="ORF">M1E25_07765</name>
</gene>
<comment type="similarity">
    <text evidence="1">Belongs to the bacterial solute-binding protein 1 family.</text>
</comment>
<dbReference type="SUPFAM" id="SSF53850">
    <property type="entry name" value="Periplasmic binding protein-like II"/>
    <property type="match status" value="1"/>
</dbReference>
<feature type="chain" id="PRO_5047489799" evidence="4">
    <location>
        <begin position="19"/>
        <end position="423"/>
    </location>
</feature>
<dbReference type="PROSITE" id="PS01037">
    <property type="entry name" value="SBP_BACTERIAL_1"/>
    <property type="match status" value="1"/>
</dbReference>
<evidence type="ECO:0000256" key="2">
    <source>
        <dbReference type="ARBA" id="ARBA00022448"/>
    </source>
</evidence>
<reference evidence="5" key="1">
    <citation type="journal article" date="2023" name="Int. J. Syst. Evol. Microbiol.">
        <title>Streptomyces meridianus sp. nov. isolated from brackish water of the Tagus estuary in Alcochete, Portugal.</title>
        <authorList>
            <person name="Santos J.D.N."/>
            <person name="Klimek D."/>
            <person name="Calusinska M."/>
            <person name="Lobo Da Cunha A."/>
            <person name="Catita J."/>
            <person name="Goncalves H."/>
            <person name="Gonzalez I."/>
            <person name="Reyes F."/>
            <person name="Lage O.M."/>
        </authorList>
    </citation>
    <scope>NUCLEOTIDE SEQUENCE</scope>
    <source>
        <strain evidence="5">MTZ3.1</strain>
    </source>
</reference>
<dbReference type="InterPro" id="IPR050490">
    <property type="entry name" value="Bact_solute-bd_prot1"/>
</dbReference>
<keyword evidence="6" id="KW-1185">Reference proteome</keyword>
<keyword evidence="2" id="KW-0813">Transport</keyword>
<dbReference type="Proteomes" id="UP001167160">
    <property type="component" value="Unassembled WGS sequence"/>
</dbReference>
<dbReference type="InterPro" id="IPR006061">
    <property type="entry name" value="SBP_1_CS"/>
</dbReference>
<dbReference type="PROSITE" id="PS51257">
    <property type="entry name" value="PROKAR_LIPOPROTEIN"/>
    <property type="match status" value="1"/>
</dbReference>
<feature type="signal peptide" evidence="4">
    <location>
        <begin position="1"/>
        <end position="18"/>
    </location>
</feature>
<evidence type="ECO:0000313" key="6">
    <source>
        <dbReference type="Proteomes" id="UP001167160"/>
    </source>
</evidence>
<dbReference type="InterPro" id="IPR006059">
    <property type="entry name" value="SBP"/>
</dbReference>
<comment type="caution">
    <text evidence="5">The sequence shown here is derived from an EMBL/GenBank/DDBJ whole genome shotgun (WGS) entry which is preliminary data.</text>
</comment>
<evidence type="ECO:0000256" key="1">
    <source>
        <dbReference type="ARBA" id="ARBA00008520"/>
    </source>
</evidence>
<dbReference type="PANTHER" id="PTHR43649:SF30">
    <property type="entry name" value="ABC TRANSPORTER SUBSTRATE-BINDING PROTEIN"/>
    <property type="match status" value="1"/>
</dbReference>
<dbReference type="PANTHER" id="PTHR43649">
    <property type="entry name" value="ARABINOSE-BINDING PROTEIN-RELATED"/>
    <property type="match status" value="1"/>
</dbReference>
<dbReference type="Pfam" id="PF01547">
    <property type="entry name" value="SBP_bac_1"/>
    <property type="match status" value="1"/>
</dbReference>
<accession>A0ABT0X6D1</accession>
<evidence type="ECO:0000313" key="5">
    <source>
        <dbReference type="EMBL" id="MCM2577247.1"/>
    </source>
</evidence>
<evidence type="ECO:0000256" key="3">
    <source>
        <dbReference type="ARBA" id="ARBA00022729"/>
    </source>
</evidence>
<protein>
    <submittedName>
        <fullName evidence="5">Extracellular solute-binding protein</fullName>
    </submittedName>
</protein>
<name>A0ABT0X6D1_9ACTN</name>
<dbReference type="RefSeq" id="WP_251411746.1">
    <property type="nucleotide sequence ID" value="NZ_JAMQGM010000017.1"/>
</dbReference>
<keyword evidence="3 4" id="KW-0732">Signal</keyword>
<dbReference type="Gene3D" id="3.40.190.10">
    <property type="entry name" value="Periplasmic binding protein-like II"/>
    <property type="match status" value="2"/>
</dbReference>
<evidence type="ECO:0000256" key="4">
    <source>
        <dbReference type="SAM" id="SignalP"/>
    </source>
</evidence>
<dbReference type="EMBL" id="JAMQGM010000017">
    <property type="protein sequence ID" value="MCM2577247.1"/>
    <property type="molecule type" value="Genomic_DNA"/>
</dbReference>
<sequence>MQRRYLGLAAAGVATVMAAALSGCGDTAATGDVTLRLVAADYGNSSENSSQKYWDRLAADFEAGHSGIDVDVKVYNWNEVDTRVADMVKHGNPPDMAQIGAYADYAAQDRLYSADELLSIPNQADFIPSLAEAGEVHRVQYGLPFVSSTRVLFYNKAHFAKAGITQPPRTWDELRDTAVALKRAGVPVPYGLPLGPEEPQAEALNWILGGGGGYTDKIGTYTIDSDENIRTFQWLRDEMVAKGLTNPHPAKTDRRDVFSAFTQGKVGMLNGHPTLMGMAEKNNVDYGMVPLPGRRGTSPATTGVADWMMAFKAGGHRAEVGKFLDFVYSKKNVLEFAEQYNLLPVTNSASEAMRGNRKNRSLWPFLEQLPSAEFYPVNKQSWAPVAKKLKLTIGKTVEQGGDPASVLAELQREADASENASPS</sequence>